<accession>A0A0J1IDD5</accession>
<keyword evidence="2" id="KW-1185">Reference proteome</keyword>
<dbReference type="Proteomes" id="UP000036045">
    <property type="component" value="Unassembled WGS sequence"/>
</dbReference>
<reference evidence="1 2" key="1">
    <citation type="submission" date="2015-05" db="EMBL/GenBank/DDBJ databases">
        <title>Whole genome sequence and identification of bacterial endophytes from Costus igneus.</title>
        <authorList>
            <person name="Lee Y.P."/>
            <person name="Gan H.M."/>
            <person name="Eng W."/>
            <person name="Wheatley M.S."/>
            <person name="Caraballo A."/>
            <person name="Polter S."/>
            <person name="Savka M.A."/>
            <person name="Hudson A.O."/>
        </authorList>
    </citation>
    <scope>NUCLEOTIDE SEQUENCE [LARGE SCALE GENOMIC DNA]</scope>
    <source>
        <strain evidence="1 2">RIT379</strain>
    </source>
</reference>
<dbReference type="AlphaFoldDB" id="A0A0J1IDD5"/>
<evidence type="ECO:0000313" key="2">
    <source>
        <dbReference type="Proteomes" id="UP000036045"/>
    </source>
</evidence>
<organism evidence="1 2">
    <name type="scientific">Niallia circulans</name>
    <name type="common">Bacillus circulans</name>
    <dbReference type="NCBI Taxonomy" id="1397"/>
    <lineage>
        <taxon>Bacteria</taxon>
        <taxon>Bacillati</taxon>
        <taxon>Bacillota</taxon>
        <taxon>Bacilli</taxon>
        <taxon>Bacillales</taxon>
        <taxon>Bacillaceae</taxon>
        <taxon>Niallia</taxon>
    </lineage>
</organism>
<evidence type="ECO:0000313" key="1">
    <source>
        <dbReference type="EMBL" id="KLV23913.1"/>
    </source>
</evidence>
<sequence length="63" mass="7191">MVYYDKSKTVKNILIQKIVCNSGLSSEMLQNLSIPELKETLNKVYPSTHPHNGCGSLKWKKVR</sequence>
<dbReference type="GeneID" id="56351099"/>
<proteinExistence type="predicted"/>
<dbReference type="EMBL" id="LDPH01000023">
    <property type="protein sequence ID" value="KLV23913.1"/>
    <property type="molecule type" value="Genomic_DNA"/>
</dbReference>
<comment type="caution">
    <text evidence="1">The sequence shown here is derived from an EMBL/GenBank/DDBJ whole genome shotgun (WGS) entry which is preliminary data.</text>
</comment>
<gene>
    <name evidence="1" type="ORF">ABW02_18940</name>
</gene>
<dbReference type="RefSeq" id="WP_047943810.1">
    <property type="nucleotide sequence ID" value="NZ_CP053989.1"/>
</dbReference>
<protein>
    <submittedName>
        <fullName evidence="1">Uncharacterized protein</fullName>
    </submittedName>
</protein>
<dbReference type="OrthoDB" id="2972281at2"/>
<name>A0A0J1IDD5_NIACI</name>
<dbReference type="PATRIC" id="fig|1397.4.peg.2507"/>